<organism evidence="1 2">
    <name type="scientific">Rubroshorea leprosula</name>
    <dbReference type="NCBI Taxonomy" id="152421"/>
    <lineage>
        <taxon>Eukaryota</taxon>
        <taxon>Viridiplantae</taxon>
        <taxon>Streptophyta</taxon>
        <taxon>Embryophyta</taxon>
        <taxon>Tracheophyta</taxon>
        <taxon>Spermatophyta</taxon>
        <taxon>Magnoliopsida</taxon>
        <taxon>eudicotyledons</taxon>
        <taxon>Gunneridae</taxon>
        <taxon>Pentapetalae</taxon>
        <taxon>rosids</taxon>
        <taxon>malvids</taxon>
        <taxon>Malvales</taxon>
        <taxon>Dipterocarpaceae</taxon>
        <taxon>Rubroshorea</taxon>
    </lineage>
</organism>
<dbReference type="EMBL" id="BPVZ01000056">
    <property type="protein sequence ID" value="GKV21220.1"/>
    <property type="molecule type" value="Genomic_DNA"/>
</dbReference>
<accession>A0AAV5KB50</accession>
<sequence>MFDTLKHRVDEFCGPEHNNSGSDDGHCTANAALASSLARPSAICRIWTSNGLVVVPETADATSHVLLAFCFMF</sequence>
<proteinExistence type="predicted"/>
<keyword evidence="2" id="KW-1185">Reference proteome</keyword>
<reference evidence="1 2" key="1">
    <citation type="journal article" date="2021" name="Commun. Biol.">
        <title>The genome of Shorea leprosula (Dipterocarpaceae) highlights the ecological relevance of drought in aseasonal tropical rainforests.</title>
        <authorList>
            <person name="Ng K.K.S."/>
            <person name="Kobayashi M.J."/>
            <person name="Fawcett J.A."/>
            <person name="Hatakeyama M."/>
            <person name="Paape T."/>
            <person name="Ng C.H."/>
            <person name="Ang C.C."/>
            <person name="Tnah L.H."/>
            <person name="Lee C.T."/>
            <person name="Nishiyama T."/>
            <person name="Sese J."/>
            <person name="O'Brien M.J."/>
            <person name="Copetti D."/>
            <person name="Mohd Noor M.I."/>
            <person name="Ong R.C."/>
            <person name="Putra M."/>
            <person name="Sireger I.Z."/>
            <person name="Indrioko S."/>
            <person name="Kosugi Y."/>
            <person name="Izuno A."/>
            <person name="Isagi Y."/>
            <person name="Lee S.L."/>
            <person name="Shimizu K.K."/>
        </authorList>
    </citation>
    <scope>NUCLEOTIDE SEQUENCE [LARGE SCALE GENOMIC DNA]</scope>
    <source>
        <strain evidence="1">214</strain>
    </source>
</reference>
<gene>
    <name evidence="1" type="ORF">SLEP1_g31218</name>
</gene>
<dbReference type="Proteomes" id="UP001054252">
    <property type="component" value="Unassembled WGS sequence"/>
</dbReference>
<dbReference type="AlphaFoldDB" id="A0AAV5KB50"/>
<protein>
    <submittedName>
        <fullName evidence="1">Uncharacterized protein</fullName>
    </submittedName>
</protein>
<evidence type="ECO:0000313" key="2">
    <source>
        <dbReference type="Proteomes" id="UP001054252"/>
    </source>
</evidence>
<name>A0AAV5KB50_9ROSI</name>
<evidence type="ECO:0000313" key="1">
    <source>
        <dbReference type="EMBL" id="GKV21220.1"/>
    </source>
</evidence>
<comment type="caution">
    <text evidence="1">The sequence shown here is derived from an EMBL/GenBank/DDBJ whole genome shotgun (WGS) entry which is preliminary data.</text>
</comment>